<dbReference type="SUPFAM" id="SSF81324">
    <property type="entry name" value="Voltage-gated potassium channels"/>
    <property type="match status" value="3"/>
</dbReference>
<accession>A0A1V9ZR29</accession>
<keyword evidence="6 10" id="KW-0472">Membrane</keyword>
<feature type="transmembrane region" description="Helical" evidence="10">
    <location>
        <begin position="749"/>
        <end position="770"/>
    </location>
</feature>
<feature type="transmembrane region" description="Helical" evidence="10">
    <location>
        <begin position="2063"/>
        <end position="2083"/>
    </location>
</feature>
<dbReference type="OrthoDB" id="415460at2759"/>
<feature type="region of interest" description="Disordered" evidence="9">
    <location>
        <begin position="2280"/>
        <end position="2325"/>
    </location>
</feature>
<evidence type="ECO:0000313" key="13">
    <source>
        <dbReference type="Proteomes" id="UP000243579"/>
    </source>
</evidence>
<feature type="transmembrane region" description="Helical" evidence="10">
    <location>
        <begin position="1863"/>
        <end position="1882"/>
    </location>
</feature>
<feature type="compositionally biased region" description="Polar residues" evidence="9">
    <location>
        <begin position="2311"/>
        <end position="2325"/>
    </location>
</feature>
<dbReference type="Gene3D" id="2.60.120.10">
    <property type="entry name" value="Jelly Rolls"/>
    <property type="match status" value="4"/>
</dbReference>
<dbReference type="CDD" id="cd00038">
    <property type="entry name" value="CAP_ED"/>
    <property type="match status" value="4"/>
</dbReference>
<feature type="domain" description="Cyclic nucleotide-binding" evidence="11">
    <location>
        <begin position="2166"/>
        <end position="2282"/>
    </location>
</feature>
<dbReference type="PRINTS" id="PR01463">
    <property type="entry name" value="EAGCHANLFMLY"/>
</dbReference>
<organism evidence="12 13">
    <name type="scientific">Achlya hypogyna</name>
    <name type="common">Oomycete</name>
    <name type="synonym">Protoachlya hypogyna</name>
    <dbReference type="NCBI Taxonomy" id="1202772"/>
    <lineage>
        <taxon>Eukaryota</taxon>
        <taxon>Sar</taxon>
        <taxon>Stramenopiles</taxon>
        <taxon>Oomycota</taxon>
        <taxon>Saprolegniomycetes</taxon>
        <taxon>Saprolegniales</taxon>
        <taxon>Achlyaceae</taxon>
        <taxon>Achlya</taxon>
    </lineage>
</organism>
<dbReference type="GO" id="GO:0005249">
    <property type="term" value="F:voltage-gated potassium channel activity"/>
    <property type="evidence" value="ECO:0007669"/>
    <property type="project" value="InterPro"/>
</dbReference>
<comment type="caution">
    <text evidence="12">The sequence shown here is derived from an EMBL/GenBank/DDBJ whole genome shotgun (WGS) entry which is preliminary data.</text>
</comment>
<evidence type="ECO:0000256" key="10">
    <source>
        <dbReference type="SAM" id="Phobius"/>
    </source>
</evidence>
<dbReference type="PANTHER" id="PTHR45638">
    <property type="entry name" value="CYCLIC NUCLEOTIDE-GATED CATION CHANNEL SUBUNIT A"/>
    <property type="match status" value="1"/>
</dbReference>
<feature type="transmembrane region" description="Helical" evidence="10">
    <location>
        <begin position="2034"/>
        <end position="2056"/>
    </location>
</feature>
<protein>
    <submittedName>
        <fullName evidence="12">Voltage-gated Ion Channel (VIC) Superfamily</fullName>
    </submittedName>
</protein>
<feature type="transmembrane region" description="Helical" evidence="10">
    <location>
        <begin position="595"/>
        <end position="612"/>
    </location>
</feature>
<keyword evidence="7" id="KW-1071">Ligand-gated ion channel</keyword>
<dbReference type="InterPro" id="IPR018490">
    <property type="entry name" value="cNMP-bd_dom_sf"/>
</dbReference>
<evidence type="ECO:0000256" key="2">
    <source>
        <dbReference type="ARBA" id="ARBA00022448"/>
    </source>
</evidence>
<sequence>MWGDVRGYLRRKVNELRYGRRKAPRRRVHKVIARRQYAHVREFVYVVCYNLQLVAHLFFVPLRLGFVFDPYLSAHSTATPDDLLFFAVDVCTELFGVVNFFYLARYHRGLYNRPVSLSQHSSHSTTSRPPTRMANTVRRASISERPRSDAPVTLRQLHFMGTVSGRSLTRVPRAKFLLECGALIPFEFVLYAAFGVNGLHLARLPKLLRLHNGRRCLAALKTVLSRHAVFARLNNTPVSFLVALALLHLSVFHVVSAAYMLLAHVECGVHLDACTGGHGRRLSGGASVAAGTATCWAVQAQLHVVDIWDQYVRTLLIVAFGDAIAYTYAEACFGIVIQLLRALISCALIGAFELVFRHYNSRRSTYVALLEDARTYSLSRQLPENLRKKILGYFDYFWRVQLGILENNVVSSMPAHFQAQCTHVLKASLISKVHFLSKEGNNIIQNLAALLTSQVFMPMDWITKTTHLREMYLISRGKVFLVDDNQHIVSKLSAGDTFGEISLFTDHGFAFKALAETFCELYQLHTDVFHTVIDAYYSDGAVAAARKAEWKEAIETRDHQMLKTQKLLNQGETLQSVMKHQYSKSARWVLPHSRFRIAWSMLHLGSLVYMAVEIPYKLIFTISQSITFSATGTVVFASSVLNETFHVLHIIFLARYFAFIDTSSIATTAPVTDPDLIFAHYKESNEWRWDLLAIVPVSLAADILPAEWGAYVLWLRTFRLVRLVRLRQLHTVLEGVLEDLRVSSAMQTVTYLSLGVLLVTHVAGCLWFFIADIQTPNALAEARHWAAAELTRARCEHDGAVFANCTWFLYDTVHHPHNSEYARALFWSVMTLTTVGYGAIYPFTTAECMYAFAWFYVSCLINFGVIGAISSAIAQMMANENRSQDRLLLINRFMKYREVSPVVQHQVRRYYKNQWLREKGVNEEAFLCVLPDNLQHEILTFLHSQTFEHIAIFDGVSDECKQIIASIIRHETYQAGDVIAHEGDMGADLYIVRSGTVEVFEAHTPIQVLHAGSCFGEANFVLELPYAMSIRAMTPTELSVLRRNEFEQIIKFYPEEWAVIYEQGLEVHASVDAAWSTIKANLGLAKIVNFAQSTTSLFVTPPRDGGAVPPTNALRKVWEVVVASWSVYNGAQIVFRIAFLHEPSDTTHVVLATLDYLCDAFFAVDIYLKYNHFTYDTDGAGILSRAESRVWYRRHGLWLDLVASAPTYYIGGAFGMTLCRLPRLLRCLELPTLIDALQLALQERFVSARVTAVLRLTKLLVILTVFAHYTGAFFYLIGNPSGVLHSEDETTEEHAVLEWYLEDPVIEAHHGNALVVYLRAFYWALTTVTAMDYRDIHPLTNAETYYTCVACFAGFFFVGQVIGRLTSIIVNMDKEANEFVLRIDNFNEYGRAQKLPKFLLERGHHYFEFQFECTRGMEADVIFADLPHSLRLKLYYDLYGKRLREIPLFYAFDTATLAAIAERLFPVLFLPHDNILVEGGTGVSLFIMNQGRAEHYVRACNLVVAAVPEGGLFGEVAFFLPETTHLTSVRASTCCEVFRLERVDWIALWPDGRRAELEGAMEPVLLAKREYLEVAVANILTNLTFVDGISTPKPKVRKHMVANNLRRASTYGQRRFNIMRMTMPNTLRFQLSGREAVSPRVLPVPEPEVDTGPHDAVRRRTSLRERSMSLINDKIAAVRATNTMRRKLRAEQRKREQRAAVILRSLTREADEMDELDEFAEGDLDVDDDEDVAQEESMVMRRSSWIASRDKLLEADVSVDTTPRIEELIEETRLSSGHFDHLDVLRRASLRLQNPKKTYEVTRVSIWADAKMPPWWTHPHSTFRAAWDQLLFAIVVYYSLSVPFRACFFQASLYDHAPTSLFFVWFGVEYVLDVVCLVDVAFRWTVFCRMVRGELVTDVAVLRAEYRAKDGWAYDVFAALPLEALAAVLPSGLPTVHLMSLLRFNKMARLVHVPSYSSNLRELLTLRFKSVSWLGSFLSFLDIWAIFLLCAHWIACVWFYVGLRDPSTMAALLNVPSVQVTHGVVTDVGQLQAAYLQTFYFASTTLTSVAFGNAYCTTLDQNVATMLMIFVGLLAYGVLTGGFSEIFEEEFKNLVKFEDHIGVVSTFLVHRQFPRHVVLQIMEYFRMLWERSEGIVENQALAPLSSALREDIAVYVKRDLITKVKLFSECDQDFTRAIVAVLQAEFYVAKDVIIREGDYERSMYFIHMGFILVTNNARSYEVVKQKGDYFGERSLLHNTPRSATCSAISNCEMYILEHAAYEYTLERFPDYRERNLRSWGNPSAAAHHSQASTPRSDNADNVPALPLPETAPSTDANASLQLSSPTPADLLEIDYDPTEKIRRLSSISQLHSFYRRPLHHEGTSMTPLSRSPSSKKLLHTSSQLDVVAEGNPLRRSPSRNRLVQADVSADGWDSTSRNELETSSVEAVASGGLAHSQARRVVHQLRRTRTDPHIKGHAPNHPWQLRRACTESFVVRK</sequence>
<dbReference type="Pfam" id="PF00520">
    <property type="entry name" value="Ion_trans"/>
    <property type="match status" value="3"/>
</dbReference>
<feature type="transmembrane region" description="Helical" evidence="10">
    <location>
        <begin position="43"/>
        <end position="64"/>
    </location>
</feature>
<feature type="transmembrane region" description="Helical" evidence="10">
    <location>
        <begin position="618"/>
        <end position="641"/>
    </location>
</feature>
<feature type="transmembrane region" description="Helical" evidence="10">
    <location>
        <begin position="1977"/>
        <end position="2001"/>
    </location>
</feature>
<feature type="domain" description="Cyclic nucleotide-binding" evidence="11">
    <location>
        <begin position="470"/>
        <end position="533"/>
    </location>
</feature>
<reference evidence="12 13" key="1">
    <citation type="journal article" date="2014" name="Genome Biol. Evol.">
        <title>The secreted proteins of Achlya hypogyna and Thraustotheca clavata identify the ancestral oomycete secretome and reveal gene acquisitions by horizontal gene transfer.</title>
        <authorList>
            <person name="Misner I."/>
            <person name="Blouin N."/>
            <person name="Leonard G."/>
            <person name="Richards T.A."/>
            <person name="Lane C.E."/>
        </authorList>
    </citation>
    <scope>NUCLEOTIDE SEQUENCE [LARGE SCALE GENOMIC DNA]</scope>
    <source>
        <strain evidence="12 13">ATCC 48635</strain>
    </source>
</reference>
<dbReference type="Gene3D" id="1.10.287.630">
    <property type="entry name" value="Helix hairpin bin"/>
    <property type="match status" value="4"/>
</dbReference>
<feature type="transmembrane region" description="Helical" evidence="10">
    <location>
        <begin position="653"/>
        <end position="671"/>
    </location>
</feature>
<keyword evidence="8" id="KW-0407">Ion channel</keyword>
<dbReference type="InterPro" id="IPR050866">
    <property type="entry name" value="CNG_cation_channel"/>
</dbReference>
<evidence type="ECO:0000256" key="8">
    <source>
        <dbReference type="ARBA" id="ARBA00023303"/>
    </source>
</evidence>
<feature type="domain" description="Cyclic nucleotide-binding" evidence="11">
    <location>
        <begin position="952"/>
        <end position="1050"/>
    </location>
</feature>
<feature type="transmembrane region" description="Helical" evidence="10">
    <location>
        <begin position="84"/>
        <end position="104"/>
    </location>
</feature>
<dbReference type="PANTHER" id="PTHR45638:SF11">
    <property type="entry name" value="CYCLIC NUCLEOTIDE-GATED CATION CHANNEL SUBUNIT A"/>
    <property type="match status" value="1"/>
</dbReference>
<name>A0A1V9ZR29_ACHHY</name>
<evidence type="ECO:0000256" key="7">
    <source>
        <dbReference type="ARBA" id="ARBA00023286"/>
    </source>
</evidence>
<feature type="transmembrane region" description="Helical" evidence="10">
    <location>
        <begin position="240"/>
        <end position="262"/>
    </location>
</feature>
<evidence type="ECO:0000256" key="6">
    <source>
        <dbReference type="ARBA" id="ARBA00023136"/>
    </source>
</evidence>
<evidence type="ECO:0000256" key="9">
    <source>
        <dbReference type="SAM" id="MobiDB-lite"/>
    </source>
</evidence>
<dbReference type="GO" id="GO:0016020">
    <property type="term" value="C:membrane"/>
    <property type="evidence" value="ECO:0007669"/>
    <property type="project" value="UniProtKB-SubCell"/>
</dbReference>
<evidence type="ECO:0000256" key="5">
    <source>
        <dbReference type="ARBA" id="ARBA00023065"/>
    </source>
</evidence>
<evidence type="ECO:0000313" key="12">
    <source>
        <dbReference type="EMBL" id="OQS00454.1"/>
    </source>
</evidence>
<feature type="domain" description="Cyclic nucleotide-binding" evidence="11">
    <location>
        <begin position="1448"/>
        <end position="1542"/>
    </location>
</feature>
<evidence type="ECO:0000256" key="3">
    <source>
        <dbReference type="ARBA" id="ARBA00022692"/>
    </source>
</evidence>
<comment type="subcellular location">
    <subcellularLocation>
        <location evidence="1">Membrane</location>
        <topology evidence="1">Multi-pass membrane protein</topology>
    </subcellularLocation>
</comment>
<evidence type="ECO:0000259" key="11">
    <source>
        <dbReference type="PROSITE" id="PS50042"/>
    </source>
</evidence>
<keyword evidence="13" id="KW-1185">Reference proteome</keyword>
<dbReference type="EMBL" id="JNBR01000031">
    <property type="protein sequence ID" value="OQS00454.1"/>
    <property type="molecule type" value="Genomic_DNA"/>
</dbReference>
<dbReference type="InterPro" id="IPR014710">
    <property type="entry name" value="RmlC-like_jellyroll"/>
</dbReference>
<proteinExistence type="predicted"/>
<feature type="transmembrane region" description="Helical" evidence="10">
    <location>
        <begin position="1830"/>
        <end position="1851"/>
    </location>
</feature>
<feature type="transmembrane region" description="Helical" evidence="10">
    <location>
        <begin position="335"/>
        <end position="356"/>
    </location>
</feature>
<dbReference type="Gene3D" id="1.10.287.70">
    <property type="match status" value="3"/>
</dbReference>
<dbReference type="SMART" id="SM00100">
    <property type="entry name" value="cNMP"/>
    <property type="match status" value="4"/>
</dbReference>
<feature type="region of interest" description="Disordered" evidence="9">
    <location>
        <begin position="117"/>
        <end position="140"/>
    </location>
</feature>
<dbReference type="GO" id="GO:0044877">
    <property type="term" value="F:protein-containing complex binding"/>
    <property type="evidence" value="ECO:0007669"/>
    <property type="project" value="TreeGrafter"/>
</dbReference>
<keyword evidence="2" id="KW-0813">Transport</keyword>
<keyword evidence="4 10" id="KW-1133">Transmembrane helix</keyword>
<keyword evidence="5" id="KW-0406">Ion transport</keyword>
<dbReference type="InterPro" id="IPR005821">
    <property type="entry name" value="Ion_trans_dom"/>
</dbReference>
<feature type="transmembrane region" description="Helical" evidence="10">
    <location>
        <begin position="851"/>
        <end position="874"/>
    </location>
</feature>
<feature type="transmembrane region" description="Helical" evidence="10">
    <location>
        <begin position="691"/>
        <end position="715"/>
    </location>
</feature>
<keyword evidence="3 10" id="KW-0812">Transmembrane</keyword>
<dbReference type="Pfam" id="PF00027">
    <property type="entry name" value="cNMP_binding"/>
    <property type="match status" value="3"/>
</dbReference>
<feature type="compositionally biased region" description="Low complexity" evidence="9">
    <location>
        <begin position="117"/>
        <end position="132"/>
    </location>
</feature>
<evidence type="ECO:0000256" key="4">
    <source>
        <dbReference type="ARBA" id="ARBA00022989"/>
    </source>
</evidence>
<dbReference type="InterPro" id="IPR003938">
    <property type="entry name" value="K_chnl_volt-dep_EAG/ELK/ERG"/>
</dbReference>
<dbReference type="Proteomes" id="UP000243579">
    <property type="component" value="Unassembled WGS sequence"/>
</dbReference>
<gene>
    <name evidence="12" type="ORF">ACHHYP_03579</name>
</gene>
<dbReference type="GO" id="GO:0005221">
    <property type="term" value="F:intracellularly cyclic nucleotide-activated monoatomic cation channel activity"/>
    <property type="evidence" value="ECO:0007669"/>
    <property type="project" value="InterPro"/>
</dbReference>
<dbReference type="SUPFAM" id="SSF51206">
    <property type="entry name" value="cAMP-binding domain-like"/>
    <property type="match status" value="4"/>
</dbReference>
<dbReference type="InterPro" id="IPR000595">
    <property type="entry name" value="cNMP-bd_dom"/>
</dbReference>
<evidence type="ECO:0000256" key="1">
    <source>
        <dbReference type="ARBA" id="ARBA00004141"/>
    </source>
</evidence>
<dbReference type="PROSITE" id="PS50042">
    <property type="entry name" value="CNMP_BINDING_3"/>
    <property type="match status" value="4"/>
</dbReference>